<name>A0AAV7QA77_PLEWA</name>
<organism evidence="2 3">
    <name type="scientific">Pleurodeles waltl</name>
    <name type="common">Iberian ribbed newt</name>
    <dbReference type="NCBI Taxonomy" id="8319"/>
    <lineage>
        <taxon>Eukaryota</taxon>
        <taxon>Metazoa</taxon>
        <taxon>Chordata</taxon>
        <taxon>Craniata</taxon>
        <taxon>Vertebrata</taxon>
        <taxon>Euteleostomi</taxon>
        <taxon>Amphibia</taxon>
        <taxon>Batrachia</taxon>
        <taxon>Caudata</taxon>
        <taxon>Salamandroidea</taxon>
        <taxon>Salamandridae</taxon>
        <taxon>Pleurodelinae</taxon>
        <taxon>Pleurodeles</taxon>
    </lineage>
</organism>
<proteinExistence type="predicted"/>
<evidence type="ECO:0000313" key="2">
    <source>
        <dbReference type="EMBL" id="KAJ1136316.1"/>
    </source>
</evidence>
<evidence type="ECO:0000313" key="3">
    <source>
        <dbReference type="Proteomes" id="UP001066276"/>
    </source>
</evidence>
<dbReference type="Proteomes" id="UP001066276">
    <property type="component" value="Chromosome 6"/>
</dbReference>
<protein>
    <submittedName>
        <fullName evidence="2">Uncharacterized protein</fullName>
    </submittedName>
</protein>
<evidence type="ECO:0000256" key="1">
    <source>
        <dbReference type="SAM" id="MobiDB-lite"/>
    </source>
</evidence>
<comment type="caution">
    <text evidence="2">The sequence shown here is derived from an EMBL/GenBank/DDBJ whole genome shotgun (WGS) entry which is preliminary data.</text>
</comment>
<reference evidence="2" key="1">
    <citation type="journal article" date="2022" name="bioRxiv">
        <title>Sequencing and chromosome-scale assembly of the giantPleurodeles waltlgenome.</title>
        <authorList>
            <person name="Brown T."/>
            <person name="Elewa A."/>
            <person name="Iarovenko S."/>
            <person name="Subramanian E."/>
            <person name="Araus A.J."/>
            <person name="Petzold A."/>
            <person name="Susuki M."/>
            <person name="Suzuki K.-i.T."/>
            <person name="Hayashi T."/>
            <person name="Toyoda A."/>
            <person name="Oliveira C."/>
            <person name="Osipova E."/>
            <person name="Leigh N.D."/>
            <person name="Simon A."/>
            <person name="Yun M.H."/>
        </authorList>
    </citation>
    <scope>NUCLEOTIDE SEQUENCE</scope>
    <source>
        <strain evidence="2">20211129_DDA</strain>
        <tissue evidence="2">Liver</tissue>
    </source>
</reference>
<gene>
    <name evidence="2" type="ORF">NDU88_002733</name>
</gene>
<accession>A0AAV7QA77</accession>
<dbReference type="AlphaFoldDB" id="A0AAV7QA77"/>
<keyword evidence="3" id="KW-1185">Reference proteome</keyword>
<feature type="region of interest" description="Disordered" evidence="1">
    <location>
        <begin position="60"/>
        <end position="100"/>
    </location>
</feature>
<sequence length="121" mass="14022">MCPVPQEIVGAYIASGKCAATRKSRRQLKEYNEETCLQGLKRKMPKDRWRRERQRYSWRLPKMSPGLRNQELPLEKQAEELGDEATLQQATGPSHAPGGVWLEQVDTRFWGRREAKRAGQQ</sequence>
<dbReference type="EMBL" id="JANPWB010000010">
    <property type="protein sequence ID" value="KAJ1136316.1"/>
    <property type="molecule type" value="Genomic_DNA"/>
</dbReference>